<keyword evidence="1" id="KW-1133">Transmembrane helix</keyword>
<gene>
    <name evidence="2" type="ORF">EA462_15505</name>
</gene>
<keyword evidence="1" id="KW-0472">Membrane</keyword>
<feature type="transmembrane region" description="Helical" evidence="1">
    <location>
        <begin position="21"/>
        <end position="46"/>
    </location>
</feature>
<organism evidence="2 3">
    <name type="scientific">Natrarchaeobius halalkaliphilus</name>
    <dbReference type="NCBI Taxonomy" id="1679091"/>
    <lineage>
        <taxon>Archaea</taxon>
        <taxon>Methanobacteriati</taxon>
        <taxon>Methanobacteriota</taxon>
        <taxon>Stenosarchaea group</taxon>
        <taxon>Halobacteria</taxon>
        <taxon>Halobacteriales</taxon>
        <taxon>Natrialbaceae</taxon>
        <taxon>Natrarchaeobius</taxon>
    </lineage>
</organism>
<proteinExistence type="predicted"/>
<evidence type="ECO:0000256" key="1">
    <source>
        <dbReference type="SAM" id="Phobius"/>
    </source>
</evidence>
<protein>
    <submittedName>
        <fullName evidence="2">Uncharacterized protein</fullName>
    </submittedName>
</protein>
<accession>A0A3N6LN79</accession>
<evidence type="ECO:0000313" key="3">
    <source>
        <dbReference type="Proteomes" id="UP000273828"/>
    </source>
</evidence>
<keyword evidence="3" id="KW-1185">Reference proteome</keyword>
<evidence type="ECO:0000313" key="2">
    <source>
        <dbReference type="EMBL" id="RQG87045.1"/>
    </source>
</evidence>
<dbReference type="RefSeq" id="WP_124179449.1">
    <property type="nucleotide sequence ID" value="NZ_REFY01000006.1"/>
</dbReference>
<sequence>MSYVDNTQLIGPDWKRLATRLTVGAIAGIMLVDVIAVAMVGLGAAAEEQFTDNVSVESNDDPLEFSD</sequence>
<comment type="caution">
    <text evidence="2">The sequence shown here is derived from an EMBL/GenBank/DDBJ whole genome shotgun (WGS) entry which is preliminary data.</text>
</comment>
<dbReference type="Proteomes" id="UP000273828">
    <property type="component" value="Unassembled WGS sequence"/>
</dbReference>
<name>A0A3N6LN79_9EURY</name>
<keyword evidence="1" id="KW-0812">Transmembrane</keyword>
<dbReference type="EMBL" id="REFY01000006">
    <property type="protein sequence ID" value="RQG87045.1"/>
    <property type="molecule type" value="Genomic_DNA"/>
</dbReference>
<dbReference type="AlphaFoldDB" id="A0A3N6LN79"/>
<reference evidence="2 3" key="1">
    <citation type="submission" date="2018-10" db="EMBL/GenBank/DDBJ databases">
        <title>Natrarchaeobius chitinivorans gen. nov., sp. nov., and Natrarchaeobius haloalkaliphilus sp. nov., alkaliphilic, chitin-utilizing haloarchaea from hypersaline alkaline lakes.</title>
        <authorList>
            <person name="Sorokin D.Y."/>
            <person name="Elcheninov A.G."/>
            <person name="Kostrikina N.A."/>
            <person name="Bale N.J."/>
            <person name="Sinninghe Damste J.S."/>
            <person name="Khijniak T.V."/>
            <person name="Kublanov I.V."/>
            <person name="Toshchakov S.V."/>
        </authorList>
    </citation>
    <scope>NUCLEOTIDE SEQUENCE [LARGE SCALE GENOMIC DNA]</scope>
    <source>
        <strain evidence="2 3">AArcht-Sl</strain>
    </source>
</reference>